<evidence type="ECO:0000256" key="4">
    <source>
        <dbReference type="ARBA" id="ARBA00022898"/>
    </source>
</evidence>
<keyword evidence="4" id="KW-0663">Pyridoxal phosphate</keyword>
<dbReference type="Proteomes" id="UP001595799">
    <property type="component" value="Unassembled WGS sequence"/>
</dbReference>
<comment type="cofactor">
    <cofactor evidence="2">
        <name>pyridoxal 5'-phosphate</name>
        <dbReference type="ChEBI" id="CHEBI:597326"/>
    </cofactor>
</comment>
<dbReference type="InterPro" id="IPR011079">
    <property type="entry name" value="Ala_racemase_C"/>
</dbReference>
<dbReference type="RefSeq" id="WP_382423008.1">
    <property type="nucleotide sequence ID" value="NZ_JBHSCW010000007.1"/>
</dbReference>
<keyword evidence="5" id="KW-0413">Isomerase</keyword>
<name>A0ABV8UPH9_9PROT</name>
<evidence type="ECO:0000313" key="7">
    <source>
        <dbReference type="EMBL" id="MFC4352471.1"/>
    </source>
</evidence>
<evidence type="ECO:0000256" key="5">
    <source>
        <dbReference type="ARBA" id="ARBA00023235"/>
    </source>
</evidence>
<comment type="caution">
    <text evidence="7">The sequence shown here is derived from an EMBL/GenBank/DDBJ whole genome shotgun (WGS) entry which is preliminary data.</text>
</comment>
<evidence type="ECO:0000256" key="2">
    <source>
        <dbReference type="ARBA" id="ARBA00001933"/>
    </source>
</evidence>
<evidence type="ECO:0000259" key="6">
    <source>
        <dbReference type="SMART" id="SM01005"/>
    </source>
</evidence>
<dbReference type="InterPro" id="IPR000821">
    <property type="entry name" value="Ala_racemase"/>
</dbReference>
<evidence type="ECO:0000313" key="8">
    <source>
        <dbReference type="Proteomes" id="UP001595799"/>
    </source>
</evidence>
<keyword evidence="8" id="KW-1185">Reference proteome</keyword>
<dbReference type="Gene3D" id="2.40.37.10">
    <property type="entry name" value="Lyase, Ornithine Decarboxylase, Chain A, domain 1"/>
    <property type="match status" value="1"/>
</dbReference>
<dbReference type="Pfam" id="PF01168">
    <property type="entry name" value="Ala_racemase_N"/>
    <property type="match status" value="1"/>
</dbReference>
<gene>
    <name evidence="7" type="ORF">ACFOW6_13050</name>
</gene>
<protein>
    <recommendedName>
        <fullName evidence="3">alanine racemase</fullName>
        <ecNumber evidence="3">5.1.1.1</ecNumber>
    </recommendedName>
</protein>
<dbReference type="EMBL" id="JBHSCW010000007">
    <property type="protein sequence ID" value="MFC4352471.1"/>
    <property type="molecule type" value="Genomic_DNA"/>
</dbReference>
<evidence type="ECO:0000256" key="3">
    <source>
        <dbReference type="ARBA" id="ARBA00013089"/>
    </source>
</evidence>
<dbReference type="PANTHER" id="PTHR30511">
    <property type="entry name" value="ALANINE RACEMASE"/>
    <property type="match status" value="1"/>
</dbReference>
<dbReference type="PANTHER" id="PTHR30511:SF0">
    <property type="entry name" value="ALANINE RACEMASE, CATABOLIC-RELATED"/>
    <property type="match status" value="1"/>
</dbReference>
<evidence type="ECO:0000256" key="1">
    <source>
        <dbReference type="ARBA" id="ARBA00000316"/>
    </source>
</evidence>
<dbReference type="EC" id="5.1.1.1" evidence="3"/>
<dbReference type="Gene3D" id="3.20.20.10">
    <property type="entry name" value="Alanine racemase"/>
    <property type="match status" value="1"/>
</dbReference>
<accession>A0ABV8UPH9</accession>
<dbReference type="SUPFAM" id="SSF51419">
    <property type="entry name" value="PLP-binding barrel"/>
    <property type="match status" value="1"/>
</dbReference>
<comment type="catalytic activity">
    <reaction evidence="1">
        <text>L-alanine = D-alanine</text>
        <dbReference type="Rhea" id="RHEA:20249"/>
        <dbReference type="ChEBI" id="CHEBI:57416"/>
        <dbReference type="ChEBI" id="CHEBI:57972"/>
        <dbReference type="EC" id="5.1.1.1"/>
    </reaction>
</comment>
<dbReference type="PRINTS" id="PR00992">
    <property type="entry name" value="ALARACEMASE"/>
</dbReference>
<dbReference type="Pfam" id="PF00842">
    <property type="entry name" value="Ala_racemase_C"/>
    <property type="match status" value="1"/>
</dbReference>
<feature type="domain" description="Alanine racemase C-terminal" evidence="6">
    <location>
        <begin position="248"/>
        <end position="373"/>
    </location>
</feature>
<dbReference type="InterPro" id="IPR009006">
    <property type="entry name" value="Ala_racemase/Decarboxylase_C"/>
</dbReference>
<dbReference type="InterPro" id="IPR029066">
    <property type="entry name" value="PLP-binding_barrel"/>
</dbReference>
<reference evidence="8" key="1">
    <citation type="journal article" date="2019" name="Int. J. Syst. Evol. Microbiol.">
        <title>The Global Catalogue of Microorganisms (GCM) 10K type strain sequencing project: providing services to taxonomists for standard genome sequencing and annotation.</title>
        <authorList>
            <consortium name="The Broad Institute Genomics Platform"/>
            <consortium name="The Broad Institute Genome Sequencing Center for Infectious Disease"/>
            <person name="Wu L."/>
            <person name="Ma J."/>
        </authorList>
    </citation>
    <scope>NUCLEOTIDE SEQUENCE [LARGE SCALE GENOMIC DNA]</scope>
    <source>
        <strain evidence="8">CECT 8472</strain>
    </source>
</reference>
<dbReference type="InterPro" id="IPR001608">
    <property type="entry name" value="Ala_racemase_N"/>
</dbReference>
<organism evidence="7 8">
    <name type="scientific">Fodinicurvata halophila</name>
    <dbReference type="NCBI Taxonomy" id="1419723"/>
    <lineage>
        <taxon>Bacteria</taxon>
        <taxon>Pseudomonadati</taxon>
        <taxon>Pseudomonadota</taxon>
        <taxon>Alphaproteobacteria</taxon>
        <taxon>Rhodospirillales</taxon>
        <taxon>Rhodovibrionaceae</taxon>
        <taxon>Fodinicurvata</taxon>
    </lineage>
</organism>
<dbReference type="SMART" id="SM01005">
    <property type="entry name" value="Ala_racemase_C"/>
    <property type="match status" value="1"/>
</dbReference>
<dbReference type="SUPFAM" id="SSF50621">
    <property type="entry name" value="Alanine racemase C-terminal domain-like"/>
    <property type="match status" value="1"/>
</dbReference>
<proteinExistence type="predicted"/>
<sequence>MENRQESMRTEAEQGTARAVLHIDLDALARNYRRLSNLARCEVSAVVKRDAYGLGLEAVSTTLAAAGCRAFWVAGVEEGERLRACLPSDSRIFVMDGLFGHAPERFAQAGLVPVIDQPEELELCAGAARGNAAPFPLALNLDTGLSRAGMDEAAFRQLAQNSAFLENVSLELVMTMLSDFEQPANPVNARQLARLKALADLLPVVPLSVATSSFLYHDAGWHLDLARVGSALYGVRSAALPDYNCEPVISVEAPVLAVRELEAGSAIGYGGRRLERAKRAATLGLGYADGLPERFTQTCQAYVADRALDFLGSDSMTLSTLDISTLPPGRLRRGQAVEIVGPYQDVNAVGHALGINPNRVLSSFGARAARRYHPAAPQGDGGAEWISG</sequence>